<keyword evidence="5" id="KW-0378">Hydrolase</keyword>
<dbReference type="Gene3D" id="2.60.120.230">
    <property type="match status" value="2"/>
</dbReference>
<dbReference type="Proteomes" id="UP000237968">
    <property type="component" value="Unassembled WGS sequence"/>
</dbReference>
<gene>
    <name evidence="5" type="primary">ngl</name>
    <name evidence="5" type="ORF">ENSA5_49290</name>
</gene>
<accession>A0A2S9XIB5</accession>
<dbReference type="EMBL" id="PVNK01000211">
    <property type="protein sequence ID" value="PRP92421.1"/>
    <property type="molecule type" value="Genomic_DNA"/>
</dbReference>
<feature type="signal peptide" evidence="3">
    <location>
        <begin position="1"/>
        <end position="23"/>
    </location>
</feature>
<keyword evidence="3" id="KW-0732">Signal</keyword>
<dbReference type="SUPFAM" id="SSF49742">
    <property type="entry name" value="PHM/PNGase F"/>
    <property type="match status" value="1"/>
</dbReference>
<feature type="chain" id="PRO_5015610008" evidence="3">
    <location>
        <begin position="24"/>
        <end position="580"/>
    </location>
</feature>
<evidence type="ECO:0000313" key="6">
    <source>
        <dbReference type="Proteomes" id="UP000237968"/>
    </source>
</evidence>
<dbReference type="GO" id="GO:0016715">
    <property type="term" value="F:oxidoreductase activity, acting on paired donors, with incorporation or reduction of molecular oxygen, reduced ascorbate as one donor, and incorporation of one atom of oxygen"/>
    <property type="evidence" value="ECO:0007669"/>
    <property type="project" value="InterPro"/>
</dbReference>
<proteinExistence type="predicted"/>
<feature type="compositionally biased region" description="Gly residues" evidence="2">
    <location>
        <begin position="36"/>
        <end position="53"/>
    </location>
</feature>
<dbReference type="InterPro" id="IPR008977">
    <property type="entry name" value="PHM/PNGase_F_dom_sf"/>
</dbReference>
<dbReference type="PANTHER" id="PTHR39319:SF1">
    <property type="entry name" value="SI:DKEY-256H2.1"/>
    <property type="match status" value="1"/>
</dbReference>
<dbReference type="InterPro" id="IPR015197">
    <property type="entry name" value="PngaseF_C"/>
</dbReference>
<organism evidence="5 6">
    <name type="scientific">Enhygromyxa salina</name>
    <dbReference type="NCBI Taxonomy" id="215803"/>
    <lineage>
        <taxon>Bacteria</taxon>
        <taxon>Pseudomonadati</taxon>
        <taxon>Myxococcota</taxon>
        <taxon>Polyangia</taxon>
        <taxon>Nannocystales</taxon>
        <taxon>Nannocystaceae</taxon>
        <taxon>Enhygromyxa</taxon>
    </lineage>
</organism>
<dbReference type="EC" id="3.5.1.52" evidence="5"/>
<reference evidence="5 6" key="1">
    <citation type="submission" date="2018-03" db="EMBL/GenBank/DDBJ databases">
        <title>Draft Genome Sequences of the Obligatory Marine Myxobacteria Enhygromyxa salina SWB005.</title>
        <authorList>
            <person name="Poehlein A."/>
            <person name="Moghaddam J.A."/>
            <person name="Harms H."/>
            <person name="Alanjari M."/>
            <person name="Koenig G.M."/>
            <person name="Daniel R."/>
            <person name="Schaeberle T.F."/>
        </authorList>
    </citation>
    <scope>NUCLEOTIDE SEQUENCE [LARGE SCALE GENOMIC DNA]</scope>
    <source>
        <strain evidence="5 6">SWB005</strain>
    </source>
</reference>
<feature type="domain" description="Peptide-N-glycosidase F N-terminal" evidence="4">
    <location>
        <begin position="274"/>
        <end position="413"/>
    </location>
</feature>
<keyword evidence="1" id="KW-1015">Disulfide bond</keyword>
<dbReference type="InterPro" id="IPR014784">
    <property type="entry name" value="Cu2_ascorb_mOase-like_C"/>
</dbReference>
<dbReference type="GO" id="GO:0000224">
    <property type="term" value="F:peptide-N4-(N-acetyl-beta-glucosaminyl)asparagine amidase activity"/>
    <property type="evidence" value="ECO:0007669"/>
    <property type="project" value="UniProtKB-EC"/>
</dbReference>
<sequence>MSELRVRSLVLLLALPFALPACASEPSGDADSGTQTGTGGEGEGTGTGTGGDGDSGDGDGDPGDGDGDGEDPSQICDELGLPVAELLDGTGADWGDVAGDFTVETTFGTWNLAENFSGCDSYVFVNHLGDGTSDSLRNSFNAELFERAPQNVHWFFVNNDADPEAGAIAWQTKIGQALAALDQDAIDFWSLRVHFVTEAPASLGGSLGQFYAQNPGAMVAAIDRFQEWEYPNSTSDTGGGSFAQTAAVLAYTPRYYNFRHAQERELAAQADVTEVAILDQVEFPPDGPGGQDGPFANNFNNQVWTASFPDAATMAGFDTMDVVVTGECGPSPGDDCGHWDYEAFVHWCDTEACDGAVHEVFRWITPYARAGVRKWVFDATPMLGLVAGGGDHYFRFGMRWNMNPSTWDMRFRLRNTGQAGASKTLIPAFTGNKGFNDTYNDDWPSVEFTPPEGATKVELVALISGHGQDTGNCAEWCNHQHQFTVNGGASYTREFPADVVNQRCGEAADIGVVPGQWGNWTPGRAGWCPGQPVQPWIVDITDEVTLGQVNTIDYVGMFGGAPVTGNRGRILLSSYVVFYE</sequence>
<evidence type="ECO:0000256" key="2">
    <source>
        <dbReference type="SAM" id="MobiDB-lite"/>
    </source>
</evidence>
<evidence type="ECO:0000313" key="5">
    <source>
        <dbReference type="EMBL" id="PRP92421.1"/>
    </source>
</evidence>
<dbReference type="InterPro" id="IPR053251">
    <property type="entry name" value="N-glycanase"/>
</dbReference>
<dbReference type="InterPro" id="IPR015196">
    <property type="entry name" value="PngaseF_N"/>
</dbReference>
<feature type="region of interest" description="Disordered" evidence="2">
    <location>
        <begin position="24"/>
        <end position="76"/>
    </location>
</feature>
<evidence type="ECO:0000259" key="4">
    <source>
        <dbReference type="SMART" id="SM01290"/>
    </source>
</evidence>
<comment type="caution">
    <text evidence="5">The sequence shown here is derived from an EMBL/GenBank/DDBJ whole genome shotgun (WGS) entry which is preliminary data.</text>
</comment>
<dbReference type="RefSeq" id="WP_181198111.1">
    <property type="nucleotide sequence ID" value="NZ_PVNK01000211.1"/>
</dbReference>
<dbReference type="AlphaFoldDB" id="A0A2S9XIB5"/>
<dbReference type="SMART" id="SM01290">
    <property type="entry name" value="N-glycanase_N"/>
    <property type="match status" value="1"/>
</dbReference>
<dbReference type="Pfam" id="PF09113">
    <property type="entry name" value="N-glycanase_C"/>
    <property type="match status" value="1"/>
</dbReference>
<dbReference type="PANTHER" id="PTHR39319">
    <property type="entry name" value="SI:DKEY-256H2.1"/>
    <property type="match status" value="1"/>
</dbReference>
<protein>
    <submittedName>
        <fullName evidence="5">Peptide-N(4)-(N-acetyl-beta-D-glucosaminyl)asparagine amidase F</fullName>
        <ecNumber evidence="5">3.5.1.52</ecNumber>
    </submittedName>
</protein>
<evidence type="ECO:0000256" key="3">
    <source>
        <dbReference type="SAM" id="SignalP"/>
    </source>
</evidence>
<keyword evidence="6" id="KW-1185">Reference proteome</keyword>
<feature type="compositionally biased region" description="Acidic residues" evidence="2">
    <location>
        <begin position="54"/>
        <end position="71"/>
    </location>
</feature>
<name>A0A2S9XIB5_9BACT</name>
<evidence type="ECO:0000256" key="1">
    <source>
        <dbReference type="ARBA" id="ARBA00023157"/>
    </source>
</evidence>